<dbReference type="InterPro" id="IPR015060">
    <property type="entry name" value="Aca2_YdiL-like"/>
</dbReference>
<dbReference type="InterPro" id="IPR010982">
    <property type="entry name" value="Lambda_DNA-bd_dom_sf"/>
</dbReference>
<dbReference type="Gene3D" id="1.10.3100.10">
    <property type="entry name" value="Putative cytoplasmic protein"/>
    <property type="match status" value="1"/>
</dbReference>
<comment type="caution">
    <text evidence="1">The sequence shown here is derived from an EMBL/GenBank/DDBJ whole genome shotgun (WGS) entry which is preliminary data.</text>
</comment>
<gene>
    <name evidence="1" type="ORF">B7C42_08024</name>
</gene>
<dbReference type="RefSeq" id="WP_039782339.1">
    <property type="nucleotide sequence ID" value="NZ_JAAXOR010000007.1"/>
</dbReference>
<reference evidence="1 2" key="1">
    <citation type="submission" date="2017-07" db="EMBL/GenBank/DDBJ databases">
        <title>First draft Genome Sequence of Nocardia cerradoensis isolated from human infection.</title>
        <authorList>
            <person name="Carrasco G."/>
        </authorList>
    </citation>
    <scope>NUCLEOTIDE SEQUENCE [LARGE SCALE GENOMIC DNA]</scope>
    <source>
        <strain evidence="1 2">CNM20130759</strain>
    </source>
</reference>
<dbReference type="InterPro" id="IPR027910">
    <property type="entry name" value="YdiL_sf"/>
</dbReference>
<evidence type="ECO:0000313" key="1">
    <source>
        <dbReference type="EMBL" id="OXR39919.1"/>
    </source>
</evidence>
<organism evidence="1 2">
    <name type="scientific">Nocardia cerradoensis</name>
    <dbReference type="NCBI Taxonomy" id="85688"/>
    <lineage>
        <taxon>Bacteria</taxon>
        <taxon>Bacillati</taxon>
        <taxon>Actinomycetota</taxon>
        <taxon>Actinomycetes</taxon>
        <taxon>Mycobacteriales</taxon>
        <taxon>Nocardiaceae</taxon>
        <taxon>Nocardia</taxon>
    </lineage>
</organism>
<dbReference type="Proteomes" id="UP000215506">
    <property type="component" value="Unassembled WGS sequence"/>
</dbReference>
<proteinExistence type="predicted"/>
<name>A0A231GTH5_9NOCA</name>
<evidence type="ECO:0000313" key="2">
    <source>
        <dbReference type="Proteomes" id="UP000215506"/>
    </source>
</evidence>
<dbReference type="GO" id="GO:0003677">
    <property type="term" value="F:DNA binding"/>
    <property type="evidence" value="ECO:0007669"/>
    <property type="project" value="InterPro"/>
</dbReference>
<protein>
    <submittedName>
        <fullName evidence="1">Uncharacterized protein</fullName>
    </submittedName>
</protein>
<dbReference type="SUPFAM" id="SSF47413">
    <property type="entry name" value="lambda repressor-like DNA-binding domains"/>
    <property type="match status" value="1"/>
</dbReference>
<sequence length="127" mass="14840">MTHPKREFGRSAQLQVARRYFGVERPEFGDLLGGVRPNTVQSWESGRDPIPSTIWSEIDRLYARFESEVEELVVSVADQAGDRIRVRVWRAKSDHCATPQWWQRVVAEAMRRDPRIEPVYPEDDKDD</sequence>
<dbReference type="Pfam" id="PF08965">
    <property type="entry name" value="Aca2_YdiL"/>
    <property type="match status" value="1"/>
</dbReference>
<dbReference type="AlphaFoldDB" id="A0A231GTH5"/>
<accession>A0A231GTH5</accession>
<dbReference type="EMBL" id="NGAF01000052">
    <property type="protein sequence ID" value="OXR39919.1"/>
    <property type="molecule type" value="Genomic_DNA"/>
</dbReference>
<keyword evidence="2" id="KW-1185">Reference proteome</keyword>